<accession>A0A653D1T1</accession>
<keyword evidence="3" id="KW-1185">Reference proteome</keyword>
<gene>
    <name evidence="2" type="ORF">CALMAC_LOCUS13696</name>
</gene>
<name>A0A653D1T1_CALMS</name>
<sequence>MLVKEMSSTYQLEGRIAEVGRTRWPVGCSRKRTTSFWTPSPAGRRRRRRAASSPCTNDAARNSPPGVCTTNTKRCWTTYNTDWCRY</sequence>
<dbReference type="OrthoDB" id="6723970at2759"/>
<feature type="region of interest" description="Disordered" evidence="1">
    <location>
        <begin position="35"/>
        <end position="66"/>
    </location>
</feature>
<evidence type="ECO:0000313" key="2">
    <source>
        <dbReference type="EMBL" id="VEN54128.1"/>
    </source>
</evidence>
<organism evidence="2 3">
    <name type="scientific">Callosobruchus maculatus</name>
    <name type="common">Southern cowpea weevil</name>
    <name type="synonym">Pulse bruchid</name>
    <dbReference type="NCBI Taxonomy" id="64391"/>
    <lineage>
        <taxon>Eukaryota</taxon>
        <taxon>Metazoa</taxon>
        <taxon>Ecdysozoa</taxon>
        <taxon>Arthropoda</taxon>
        <taxon>Hexapoda</taxon>
        <taxon>Insecta</taxon>
        <taxon>Pterygota</taxon>
        <taxon>Neoptera</taxon>
        <taxon>Endopterygota</taxon>
        <taxon>Coleoptera</taxon>
        <taxon>Polyphaga</taxon>
        <taxon>Cucujiformia</taxon>
        <taxon>Chrysomeloidea</taxon>
        <taxon>Chrysomelidae</taxon>
        <taxon>Bruchinae</taxon>
        <taxon>Bruchini</taxon>
        <taxon>Callosobruchus</taxon>
    </lineage>
</organism>
<feature type="non-terminal residue" evidence="2">
    <location>
        <position position="86"/>
    </location>
</feature>
<dbReference type="AlphaFoldDB" id="A0A653D1T1"/>
<evidence type="ECO:0000256" key="1">
    <source>
        <dbReference type="SAM" id="MobiDB-lite"/>
    </source>
</evidence>
<dbReference type="Proteomes" id="UP000410492">
    <property type="component" value="Unassembled WGS sequence"/>
</dbReference>
<evidence type="ECO:0000313" key="3">
    <source>
        <dbReference type="Proteomes" id="UP000410492"/>
    </source>
</evidence>
<proteinExistence type="predicted"/>
<dbReference type="EMBL" id="CAACVG010009761">
    <property type="protein sequence ID" value="VEN54128.1"/>
    <property type="molecule type" value="Genomic_DNA"/>
</dbReference>
<reference evidence="2 3" key="1">
    <citation type="submission" date="2019-01" db="EMBL/GenBank/DDBJ databases">
        <authorList>
            <person name="Sayadi A."/>
        </authorList>
    </citation>
    <scope>NUCLEOTIDE SEQUENCE [LARGE SCALE GENOMIC DNA]</scope>
</reference>
<protein>
    <submittedName>
        <fullName evidence="2">Uncharacterized protein</fullName>
    </submittedName>
</protein>